<accession>A0ABS2AQL8</accession>
<evidence type="ECO:0008006" key="3">
    <source>
        <dbReference type="Google" id="ProtNLM"/>
    </source>
</evidence>
<name>A0ABS2AQL8_9ACTN</name>
<organism evidence="1 2">
    <name type="scientific">Paractinoplanes ovalisporus</name>
    <dbReference type="NCBI Taxonomy" id="2810368"/>
    <lineage>
        <taxon>Bacteria</taxon>
        <taxon>Bacillati</taxon>
        <taxon>Actinomycetota</taxon>
        <taxon>Actinomycetes</taxon>
        <taxon>Micromonosporales</taxon>
        <taxon>Micromonosporaceae</taxon>
        <taxon>Paractinoplanes</taxon>
    </lineage>
</organism>
<protein>
    <recommendedName>
        <fullName evidence="3">WXG100 family type VII secretion target</fullName>
    </recommendedName>
</protein>
<comment type="caution">
    <text evidence="1">The sequence shown here is derived from an EMBL/GenBank/DDBJ whole genome shotgun (WGS) entry which is preliminary data.</text>
</comment>
<proteinExistence type="predicted"/>
<dbReference type="Proteomes" id="UP000632138">
    <property type="component" value="Unassembled WGS sequence"/>
</dbReference>
<evidence type="ECO:0000313" key="2">
    <source>
        <dbReference type="Proteomes" id="UP000632138"/>
    </source>
</evidence>
<dbReference type="EMBL" id="JAENHP010000020">
    <property type="protein sequence ID" value="MBM2621638.1"/>
    <property type="molecule type" value="Genomic_DNA"/>
</dbReference>
<reference evidence="1 2" key="1">
    <citation type="submission" date="2021-01" db="EMBL/GenBank/DDBJ databases">
        <title>Actinoplanes sp. nov. LDG1-06 isolated from lichen.</title>
        <authorList>
            <person name="Saeng-In P."/>
            <person name="Phongsopitanun W."/>
            <person name="Kanchanasin P."/>
            <person name="Yuki M."/>
            <person name="Kudo T."/>
            <person name="Ohkuma M."/>
            <person name="Tanasupawat S."/>
        </authorList>
    </citation>
    <scope>NUCLEOTIDE SEQUENCE [LARGE SCALE GENOMIC DNA]</scope>
    <source>
        <strain evidence="1 2">LDG1-06</strain>
    </source>
</reference>
<gene>
    <name evidence="1" type="ORF">JIG36_39655</name>
</gene>
<evidence type="ECO:0000313" key="1">
    <source>
        <dbReference type="EMBL" id="MBM2621638.1"/>
    </source>
</evidence>
<keyword evidence="2" id="KW-1185">Reference proteome</keyword>
<sequence>MDDMTSIDAPEIRAMGVAVGGVADRLERVAEQMRGWEHSGEGAVEGSRVCESELFGTALLWETTMAGLAGFVRDYGDQLRQAAGDFVTTDENAAHRFQSAGTPGA</sequence>
<dbReference type="RefSeq" id="WP_203381606.1">
    <property type="nucleotide sequence ID" value="NZ_JAENHP010000020.1"/>
</dbReference>